<dbReference type="OMA" id="ENVILCA"/>
<dbReference type="InParanoid" id="L7JS34"/>
<evidence type="ECO:0000313" key="1">
    <source>
        <dbReference type="EMBL" id="ELQ74219.1"/>
    </source>
</evidence>
<dbReference type="HOGENOM" id="CLU_1587747_0_0_1"/>
<dbReference type="Proteomes" id="UP000011185">
    <property type="component" value="Unassembled WGS sequence"/>
</dbReference>
<organism evidence="1 2">
    <name type="scientific">Trachipleistophora hominis</name>
    <name type="common">Microsporidian parasite</name>
    <dbReference type="NCBI Taxonomy" id="72359"/>
    <lineage>
        <taxon>Eukaryota</taxon>
        <taxon>Fungi</taxon>
        <taxon>Fungi incertae sedis</taxon>
        <taxon>Microsporidia</taxon>
        <taxon>Pleistophoridae</taxon>
        <taxon>Trachipleistophora</taxon>
    </lineage>
</organism>
<accession>L7JS34</accession>
<reference evidence="1 2" key="1">
    <citation type="journal article" date="2012" name="PLoS Pathog.">
        <title>The genome of the obligate intracellular parasite Trachipleistophora hominis: new insights into microsporidian genome dynamics and reductive evolution.</title>
        <authorList>
            <person name="Heinz E."/>
            <person name="Williams T.A."/>
            <person name="Nakjang S."/>
            <person name="Noel C.J."/>
            <person name="Swan D.C."/>
            <person name="Goldberg A.V."/>
            <person name="Harris S.R."/>
            <person name="Weinmaier T."/>
            <person name="Markert S."/>
            <person name="Becher D."/>
            <person name="Bernhardt J."/>
            <person name="Dagan T."/>
            <person name="Hacker C."/>
            <person name="Lucocq J.M."/>
            <person name="Schweder T."/>
            <person name="Rattei T."/>
            <person name="Hall N."/>
            <person name="Hirt R.P."/>
            <person name="Embley T.M."/>
        </authorList>
    </citation>
    <scope>NUCLEOTIDE SEQUENCE [LARGE SCALE GENOMIC DNA]</scope>
</reference>
<dbReference type="EMBL" id="JH994060">
    <property type="protein sequence ID" value="ELQ74219.1"/>
    <property type="molecule type" value="Genomic_DNA"/>
</dbReference>
<proteinExistence type="predicted"/>
<dbReference type="OrthoDB" id="10352608at2759"/>
<sequence length="168" mass="19877">MVVDRLLVLYFDSYCMRTREIIIEILRNTRNIQIDRYTHQLCEDITCENKEIRRVGVKFLKRLKCVVNDENVLLCARKVDRKAYLSILKNNINIANQVYRDGVVKGALPNFTVKEHVKIAKINFYVQSLLIRKIRQEGDSELVRQLKERIPVLSDEVDNAIKRMRKSR</sequence>
<gene>
    <name evidence="1" type="ORF">THOM_2870</name>
</gene>
<name>L7JS34_TRAHO</name>
<keyword evidence="2" id="KW-1185">Reference proteome</keyword>
<dbReference type="VEuPathDB" id="MicrosporidiaDB:THOM_2870"/>
<evidence type="ECO:0000313" key="2">
    <source>
        <dbReference type="Proteomes" id="UP000011185"/>
    </source>
</evidence>
<dbReference type="AlphaFoldDB" id="L7JS34"/>
<protein>
    <submittedName>
        <fullName evidence="1">Uncharacterized protein</fullName>
    </submittedName>
</protein>